<keyword evidence="3" id="KW-0449">Lipoprotein</keyword>
<evidence type="ECO:0000256" key="1">
    <source>
        <dbReference type="SAM" id="MobiDB-lite"/>
    </source>
</evidence>
<name>A0A250J789_9BACT</name>
<dbReference type="AlphaFoldDB" id="A0A250J789"/>
<dbReference type="RefSeq" id="WP_095987416.1">
    <property type="nucleotide sequence ID" value="NZ_CP022098.1"/>
</dbReference>
<dbReference type="Proteomes" id="UP000217257">
    <property type="component" value="Chromosome"/>
</dbReference>
<keyword evidence="2" id="KW-0732">Signal</keyword>
<evidence type="ECO:0000256" key="2">
    <source>
        <dbReference type="SAM" id="SignalP"/>
    </source>
</evidence>
<sequence length="271" mass="30664">MTRCAFLGLLAFLLVGCSARRLSGSALDEVRRPAFISRIELRAGPHSHVFQDDGSYRDKLKKLSPQDADRRLEAKLASSMTRFELSERLRVMTFRQLPREAPWLNTVDPAHVATVLESFLVEEVPALSPDYDLLKTLRADTVVEFVIQDYGMRSKRGKAGAYLRGYARMFWLEGRSELWRHPFDLDEVDGGLEHLDPFKVGKTPALFRERMTDLVDVLSSRFAEDLTPKERKSGVPLPDAGPETEAPSRERPVQVKPRPPELPPGELPDPD</sequence>
<proteinExistence type="predicted"/>
<accession>A0A250J789</accession>
<feature type="compositionally biased region" description="Pro residues" evidence="1">
    <location>
        <begin position="260"/>
        <end position="271"/>
    </location>
</feature>
<organism evidence="3 4">
    <name type="scientific">Cystobacter fuscus</name>
    <dbReference type="NCBI Taxonomy" id="43"/>
    <lineage>
        <taxon>Bacteria</taxon>
        <taxon>Pseudomonadati</taxon>
        <taxon>Myxococcota</taxon>
        <taxon>Myxococcia</taxon>
        <taxon>Myxococcales</taxon>
        <taxon>Cystobacterineae</taxon>
        <taxon>Archangiaceae</taxon>
        <taxon>Cystobacter</taxon>
    </lineage>
</organism>
<evidence type="ECO:0000313" key="4">
    <source>
        <dbReference type="Proteomes" id="UP000217257"/>
    </source>
</evidence>
<dbReference type="KEGG" id="cfus:CYFUS_004821"/>
<feature type="signal peptide" evidence="2">
    <location>
        <begin position="1"/>
        <end position="19"/>
    </location>
</feature>
<evidence type="ECO:0000313" key="3">
    <source>
        <dbReference type="EMBL" id="ATB39377.1"/>
    </source>
</evidence>
<gene>
    <name evidence="3" type="ORF">CYFUS_004821</name>
</gene>
<feature type="chain" id="PRO_5013032780" evidence="2">
    <location>
        <begin position="20"/>
        <end position="271"/>
    </location>
</feature>
<reference evidence="3 4" key="1">
    <citation type="submission" date="2017-06" db="EMBL/GenBank/DDBJ databases">
        <title>Sequencing and comparative analysis of myxobacterial genomes.</title>
        <authorList>
            <person name="Rupp O."/>
            <person name="Goesmann A."/>
            <person name="Sogaard-Andersen L."/>
        </authorList>
    </citation>
    <scope>NUCLEOTIDE SEQUENCE [LARGE SCALE GENOMIC DNA]</scope>
    <source>
        <strain evidence="3 4">DSM 52655</strain>
    </source>
</reference>
<feature type="region of interest" description="Disordered" evidence="1">
    <location>
        <begin position="226"/>
        <end position="271"/>
    </location>
</feature>
<protein>
    <submittedName>
        <fullName evidence="3">Lipoprotein</fullName>
    </submittedName>
</protein>
<dbReference type="EMBL" id="CP022098">
    <property type="protein sequence ID" value="ATB39377.1"/>
    <property type="molecule type" value="Genomic_DNA"/>
</dbReference>
<dbReference type="PROSITE" id="PS51257">
    <property type="entry name" value="PROKAR_LIPOPROTEIN"/>
    <property type="match status" value="1"/>
</dbReference>